<keyword evidence="5" id="KW-1185">Reference proteome</keyword>
<evidence type="ECO:0000259" key="3">
    <source>
        <dbReference type="SMART" id="SM00507"/>
    </source>
</evidence>
<name>A0A3N2C4W5_9MICO</name>
<dbReference type="InterPro" id="IPR003870">
    <property type="entry name" value="DUF222"/>
</dbReference>
<dbReference type="SMART" id="SM00507">
    <property type="entry name" value="HNHc"/>
    <property type="match status" value="1"/>
</dbReference>
<evidence type="ECO:0000256" key="1">
    <source>
        <dbReference type="ARBA" id="ARBA00023450"/>
    </source>
</evidence>
<feature type="region of interest" description="Disordered" evidence="2">
    <location>
        <begin position="136"/>
        <end position="186"/>
    </location>
</feature>
<feature type="domain" description="HNH nuclease" evidence="3">
    <location>
        <begin position="421"/>
        <end position="473"/>
    </location>
</feature>
<evidence type="ECO:0000256" key="2">
    <source>
        <dbReference type="SAM" id="MobiDB-lite"/>
    </source>
</evidence>
<dbReference type="InterPro" id="IPR002711">
    <property type="entry name" value="HNH"/>
</dbReference>
<dbReference type="CDD" id="cd00085">
    <property type="entry name" value="HNHc"/>
    <property type="match status" value="1"/>
</dbReference>
<organism evidence="4 5">
    <name type="scientific">Plantibacter flavus</name>
    <dbReference type="NCBI Taxonomy" id="150123"/>
    <lineage>
        <taxon>Bacteria</taxon>
        <taxon>Bacillati</taxon>
        <taxon>Actinomycetota</taxon>
        <taxon>Actinomycetes</taxon>
        <taxon>Micrococcales</taxon>
        <taxon>Microbacteriaceae</taxon>
        <taxon>Plantibacter</taxon>
    </lineage>
</organism>
<dbReference type="Pfam" id="PF01844">
    <property type="entry name" value="HNH"/>
    <property type="match status" value="1"/>
</dbReference>
<keyword evidence="4" id="KW-0540">Nuclease</keyword>
<comment type="similarity">
    <text evidence="1">Belongs to the Rv1128c/1148c/1588c/1702c/1945/3466 family.</text>
</comment>
<proteinExistence type="inferred from homology"/>
<dbReference type="GO" id="GO:0004519">
    <property type="term" value="F:endonuclease activity"/>
    <property type="evidence" value="ECO:0007669"/>
    <property type="project" value="UniProtKB-KW"/>
</dbReference>
<evidence type="ECO:0000313" key="5">
    <source>
        <dbReference type="Proteomes" id="UP000266915"/>
    </source>
</evidence>
<comment type="caution">
    <text evidence="4">The sequence shown here is derived from an EMBL/GenBank/DDBJ whole genome shotgun (WGS) entry which is preliminary data.</text>
</comment>
<reference evidence="4 5" key="1">
    <citation type="submission" date="2018-11" db="EMBL/GenBank/DDBJ databases">
        <title>Sequencing the genomes of 1000 actinobacteria strains.</title>
        <authorList>
            <person name="Klenk H.-P."/>
        </authorList>
    </citation>
    <scope>NUCLEOTIDE SEQUENCE [LARGE SCALE GENOMIC DNA]</scope>
    <source>
        <strain evidence="4 5">DSM 14012</strain>
    </source>
</reference>
<feature type="region of interest" description="Disordered" evidence="2">
    <location>
        <begin position="300"/>
        <end position="323"/>
    </location>
</feature>
<dbReference type="Gene3D" id="1.10.30.50">
    <property type="match status" value="1"/>
</dbReference>
<dbReference type="Proteomes" id="UP000266915">
    <property type="component" value="Unassembled WGS sequence"/>
</dbReference>
<keyword evidence="4" id="KW-0378">Hydrolase</keyword>
<dbReference type="InterPro" id="IPR003615">
    <property type="entry name" value="HNH_nuc"/>
</dbReference>
<feature type="compositionally biased region" description="Basic and acidic residues" evidence="2">
    <location>
        <begin position="143"/>
        <end position="156"/>
    </location>
</feature>
<keyword evidence="4" id="KW-0255">Endonuclease</keyword>
<dbReference type="Pfam" id="PF02720">
    <property type="entry name" value="DUF222"/>
    <property type="match status" value="1"/>
</dbReference>
<evidence type="ECO:0000313" key="4">
    <source>
        <dbReference type="EMBL" id="ROR82555.1"/>
    </source>
</evidence>
<sequence length="513" mass="54745">MTSTAPNPLAAAAAGFDAVWKGALDAIRPGSGVAEQLENLNDEAILRVLDELGSVQHAVEVLAARVTGAIALRPSPSGRDGTLVRAAGYANPGVMVSERWRVSRARGAAIAEVGAAITQPRGLLGELEECPFPAIAATLEPPPEPHDDAEPIRDLDAATQPPTDPHSATAEDDPHDHGALGTPRSPLSVDGAAVIVRELRNAGRICSRGELEAASVIAVEHAGHAPLQDVTRIAKLVRTRLDQDGREPRDELLRRAERCTIHELPTGMTLLRAELAPESAAFIRAGLDALIRATTRKPHFVHPDMADPADQPDGSGHPMPDGHTLIPTDRRRAIALTETFRHLAGCSSAATELTPVTVVIRTDHDTLETGLGIATIDGIDEPIGVGALRRLAADANLIPAVLRGPSQVLDLGTSTRLFTRGQKLALAERDGGCAWTGCTHPPSFTEAHHITWWSQGGPTNLDNGVLLCPFHHHRIHDDHWTITIQNGIPWFIPPSHIDRHQTPIRGGRIHLAA</sequence>
<dbReference type="AlphaFoldDB" id="A0A3N2C4W5"/>
<gene>
    <name evidence="4" type="ORF">EDD42_2646</name>
</gene>
<dbReference type="RefSeq" id="WP_085512291.1">
    <property type="nucleotide sequence ID" value="NZ_FXAP01000004.1"/>
</dbReference>
<protein>
    <submittedName>
        <fullName evidence="4">HNH endonuclease</fullName>
    </submittedName>
</protein>
<dbReference type="EMBL" id="RKHL01000001">
    <property type="protein sequence ID" value="ROR82555.1"/>
    <property type="molecule type" value="Genomic_DNA"/>
</dbReference>
<accession>A0A3N2C4W5</accession>